<evidence type="ECO:0000256" key="1">
    <source>
        <dbReference type="SAM" id="Phobius"/>
    </source>
</evidence>
<name>A0A060KYP4_VIBCL</name>
<reference evidence="4" key="1">
    <citation type="submission" date="2014-03" db="EMBL/GenBank/DDBJ databases">
        <title>Complete sequence of Vibrio Seventh Pandemic Island VSP-2.</title>
        <authorList>
            <person name="Cherkasov A.V."/>
            <person name="Krasnov Y.M."/>
            <person name="Agafonov D.A."/>
            <person name="Smirnova N.I."/>
        </authorList>
    </citation>
    <scope>NUCLEOTIDE SEQUENCE</scope>
    <source>
        <strain evidence="3">M1293</strain>
        <strain evidence="2">M818</strain>
        <strain evidence="4">R17644</strain>
    </source>
</reference>
<organism evidence="4">
    <name type="scientific">Vibrio cholerae</name>
    <dbReference type="NCBI Taxonomy" id="666"/>
    <lineage>
        <taxon>Bacteria</taxon>
        <taxon>Pseudomonadati</taxon>
        <taxon>Pseudomonadota</taxon>
        <taxon>Gammaproteobacteria</taxon>
        <taxon>Vibrionales</taxon>
        <taxon>Vibrionaceae</taxon>
        <taxon>Vibrio</taxon>
    </lineage>
</organism>
<dbReference type="EMBL" id="KJ626220">
    <property type="protein sequence ID" value="AIC64154.1"/>
    <property type="molecule type" value="Genomic_DNA"/>
</dbReference>
<keyword evidence="1" id="KW-0472">Membrane</keyword>
<evidence type="ECO:0000313" key="2">
    <source>
        <dbReference type="EMBL" id="AIC64154.1"/>
    </source>
</evidence>
<dbReference type="AlphaFoldDB" id="A0A060KYP4"/>
<evidence type="ECO:0000313" key="3">
    <source>
        <dbReference type="EMBL" id="AIC64186.1"/>
    </source>
</evidence>
<proteinExistence type="predicted"/>
<keyword evidence="1" id="KW-0812">Transmembrane</keyword>
<dbReference type="EMBL" id="KJ626222">
    <property type="protein sequence ID" value="AIC64214.1"/>
    <property type="molecule type" value="Genomic_DNA"/>
</dbReference>
<gene>
    <name evidence="4" type="ORF">VC_0511</name>
</gene>
<sequence length="39" mass="4738">MIDTFCKALVGMGKGFMYFCFMVFFETFWYGKREYESLL</sequence>
<accession>A0A060KYP4</accession>
<keyword evidence="1" id="KW-1133">Transmembrane helix</keyword>
<dbReference type="EMBL" id="KJ626221">
    <property type="protein sequence ID" value="AIC64186.1"/>
    <property type="molecule type" value="Genomic_DNA"/>
</dbReference>
<feature type="transmembrane region" description="Helical" evidence="1">
    <location>
        <begin position="15"/>
        <end position="31"/>
    </location>
</feature>
<protein>
    <submittedName>
        <fullName evidence="4">Uncharacterized protein</fullName>
    </submittedName>
</protein>
<evidence type="ECO:0000313" key="4">
    <source>
        <dbReference type="EMBL" id="AIC64214.1"/>
    </source>
</evidence>